<sequence length="65" mass="7928">MKRKIESWEDLTIPYSPRKYPEINKKIPNYCGYCDTMLEFADRVIYFGDPKWYDVCRFCFSKLQS</sequence>
<organism evidence="1">
    <name type="scientific">marine sediment metagenome</name>
    <dbReference type="NCBI Taxonomy" id="412755"/>
    <lineage>
        <taxon>unclassified sequences</taxon>
        <taxon>metagenomes</taxon>
        <taxon>ecological metagenomes</taxon>
    </lineage>
</organism>
<comment type="caution">
    <text evidence="1">The sequence shown here is derived from an EMBL/GenBank/DDBJ whole genome shotgun (WGS) entry which is preliminary data.</text>
</comment>
<dbReference type="AlphaFoldDB" id="A0A0F9J9G9"/>
<name>A0A0F9J9G9_9ZZZZ</name>
<accession>A0A0F9J9G9</accession>
<evidence type="ECO:0000313" key="1">
    <source>
        <dbReference type="EMBL" id="KKM66429.1"/>
    </source>
</evidence>
<gene>
    <name evidence="1" type="ORF">LCGC14_1481230</name>
</gene>
<reference evidence="1" key="1">
    <citation type="journal article" date="2015" name="Nature">
        <title>Complex archaea that bridge the gap between prokaryotes and eukaryotes.</title>
        <authorList>
            <person name="Spang A."/>
            <person name="Saw J.H."/>
            <person name="Jorgensen S.L."/>
            <person name="Zaremba-Niedzwiedzka K."/>
            <person name="Martijn J."/>
            <person name="Lind A.E."/>
            <person name="van Eijk R."/>
            <person name="Schleper C."/>
            <person name="Guy L."/>
            <person name="Ettema T.J."/>
        </authorList>
    </citation>
    <scope>NUCLEOTIDE SEQUENCE</scope>
</reference>
<proteinExistence type="predicted"/>
<dbReference type="EMBL" id="LAZR01010533">
    <property type="protein sequence ID" value="KKM66429.1"/>
    <property type="molecule type" value="Genomic_DNA"/>
</dbReference>
<protein>
    <submittedName>
        <fullName evidence="1">Uncharacterized protein</fullName>
    </submittedName>
</protein>